<organism evidence="1 2">
    <name type="scientific">Pyrenophora tritici-repentis</name>
    <dbReference type="NCBI Taxonomy" id="45151"/>
    <lineage>
        <taxon>Eukaryota</taxon>
        <taxon>Fungi</taxon>
        <taxon>Dikarya</taxon>
        <taxon>Ascomycota</taxon>
        <taxon>Pezizomycotina</taxon>
        <taxon>Dothideomycetes</taxon>
        <taxon>Pleosporomycetidae</taxon>
        <taxon>Pleosporales</taxon>
        <taxon>Pleosporineae</taxon>
        <taxon>Pleosporaceae</taxon>
        <taxon>Pyrenophora</taxon>
    </lineage>
</organism>
<evidence type="ECO:0000313" key="1">
    <source>
        <dbReference type="EMBL" id="KAI1509592.1"/>
    </source>
</evidence>
<dbReference type="AlphaFoldDB" id="A0A2W1GJ87"/>
<accession>A0A2W1GJ87</accession>
<name>A0A2W1GJ87_9PLEO</name>
<evidence type="ECO:0000313" key="2">
    <source>
        <dbReference type="Proteomes" id="UP000249757"/>
    </source>
</evidence>
<dbReference type="EMBL" id="NRDI02000020">
    <property type="protein sequence ID" value="KAI1509592.1"/>
    <property type="molecule type" value="Genomic_DNA"/>
</dbReference>
<sequence length="533" mass="61372">MTALMNNIIDSSDKSRTLRGYAVPRGLHRRSEELDDAVHDDEADFDERFSWEKSSMEFEPGTEDLDTGVEDSRAWLEELAVKEERKGSLLIADMGKWACETYQREILQMRTVKPGMNTTILDQIRKGEYPHEKKVEDLLAPLRVQELPPGTEESQKDMIKVTLDWNKRVSRQEENAEARQDFIAALKERTKAVDKVLAIVGDETNIDQFDRVGQSGILEPSQCGLLRAIHVYRPETRTFKHQNPFDMLLLMWAHLQNPDLTVEDDWIYLSYKVLNGEEELEIRFEREEQERRFQEMREEAMRQGDQVGLILCTKRWKAYNRKIAETARQNTISKIRYICGEVRKMELDGLLGLSILQSAQQCAARNVLPKDRIPPWTQMLDKCDKADEGLDEKFEKCFPDLEAVSEVTSNRVREMATTHDMVLTRTLKFAGADLVGMDDAAKEHVIQARLTDPVTAGLMKQTLFDVLEMQVVAAQMLRHVRVMDDSLNELLKATKAKCEEVEKLTLVADYDERVESGYVEEMEGVDIEEAEFA</sequence>
<dbReference type="Proteomes" id="UP000249757">
    <property type="component" value="Unassembled WGS sequence"/>
</dbReference>
<reference evidence="2" key="1">
    <citation type="journal article" date="2022" name="Microb. Genom.">
        <title>A global pangenome for the wheat fungal pathogen Pyrenophora tritici-repentis and prediction of effector protein structural homology.</title>
        <authorList>
            <person name="Moolhuijzen P.M."/>
            <person name="See P.T."/>
            <person name="Shi G."/>
            <person name="Powell H.R."/>
            <person name="Cockram J."/>
            <person name="Jorgensen L.N."/>
            <person name="Benslimane H."/>
            <person name="Strelkov S.E."/>
            <person name="Turner J."/>
            <person name="Liu Z."/>
            <person name="Moffat C.S."/>
        </authorList>
    </citation>
    <scope>NUCLEOTIDE SEQUENCE [LARGE SCALE GENOMIC DNA]</scope>
</reference>
<dbReference type="OrthoDB" id="3800294at2759"/>
<protein>
    <submittedName>
        <fullName evidence="1">Uncharacterized protein</fullName>
    </submittedName>
</protein>
<comment type="caution">
    <text evidence="1">The sequence shown here is derived from an EMBL/GenBank/DDBJ whole genome shotgun (WGS) entry which is preliminary data.</text>
</comment>
<gene>
    <name evidence="1" type="ORF">Ptr86124_011672</name>
</gene>
<proteinExistence type="predicted"/>
<keyword evidence="2" id="KW-1185">Reference proteome</keyword>